<evidence type="ECO:0000256" key="2">
    <source>
        <dbReference type="ARBA" id="ARBA00022837"/>
    </source>
</evidence>
<evidence type="ECO:0000256" key="4">
    <source>
        <dbReference type="SAM" id="MobiDB-lite"/>
    </source>
</evidence>
<dbReference type="PRINTS" id="PR00114">
    <property type="entry name" value="STPHPHTASE"/>
</dbReference>
<dbReference type="GO" id="GO:0097720">
    <property type="term" value="P:calcineurin-mediated signaling"/>
    <property type="evidence" value="ECO:0007669"/>
    <property type="project" value="InterPro"/>
</dbReference>
<reference evidence="6" key="1">
    <citation type="submission" date="2022-12" db="EMBL/GenBank/DDBJ databases">
        <title>Genome assemblies of Blomia tropicalis.</title>
        <authorList>
            <person name="Cui Y."/>
        </authorList>
    </citation>
    <scope>NUCLEOTIDE SEQUENCE</scope>
    <source>
        <tissue evidence="6">Adult mites</tissue>
    </source>
</reference>
<dbReference type="Gene3D" id="1.10.238.10">
    <property type="entry name" value="EF-hand"/>
    <property type="match status" value="1"/>
</dbReference>
<dbReference type="PROSITE" id="PS00125">
    <property type="entry name" value="SER_THR_PHOSPHATASE"/>
    <property type="match status" value="1"/>
</dbReference>
<dbReference type="PANTHER" id="PTHR45673">
    <property type="entry name" value="SERINE/THREONINE-PROTEIN PHOSPHATASE 2B CATALYTIC SUBUNIT 1-RELATED"/>
    <property type="match status" value="1"/>
</dbReference>
<dbReference type="GO" id="GO:0033192">
    <property type="term" value="F:calmodulin-dependent protein phosphatase activity"/>
    <property type="evidence" value="ECO:0007669"/>
    <property type="project" value="InterPro"/>
</dbReference>
<evidence type="ECO:0000259" key="5">
    <source>
        <dbReference type="PROSITE" id="PS50222"/>
    </source>
</evidence>
<dbReference type="EMBL" id="JAPWDV010000001">
    <property type="protein sequence ID" value="KAJ6223750.1"/>
    <property type="molecule type" value="Genomic_DNA"/>
</dbReference>
<dbReference type="InterPro" id="IPR018247">
    <property type="entry name" value="EF_Hand_1_Ca_BS"/>
</dbReference>
<dbReference type="InterPro" id="IPR006186">
    <property type="entry name" value="Ser/Thr-sp_prot-phosphatase"/>
</dbReference>
<dbReference type="PROSITE" id="PS50222">
    <property type="entry name" value="EF_HAND_2"/>
    <property type="match status" value="2"/>
</dbReference>
<feature type="compositionally biased region" description="Polar residues" evidence="4">
    <location>
        <begin position="12"/>
        <end position="26"/>
    </location>
</feature>
<keyword evidence="3" id="KW-0378">Hydrolase</keyword>
<dbReference type="InterPro" id="IPR029052">
    <property type="entry name" value="Metallo-depent_PP-like"/>
</dbReference>
<feature type="region of interest" description="Disordered" evidence="4">
    <location>
        <begin position="1"/>
        <end position="30"/>
    </location>
</feature>
<dbReference type="Gene3D" id="3.60.21.10">
    <property type="match status" value="1"/>
</dbReference>
<dbReference type="InterPro" id="IPR043360">
    <property type="entry name" value="PP2B"/>
</dbReference>
<evidence type="ECO:0000256" key="1">
    <source>
        <dbReference type="ARBA" id="ARBA00008294"/>
    </source>
</evidence>
<accession>A0A9Q0RRL1</accession>
<dbReference type="SMART" id="SM00054">
    <property type="entry name" value="EFh"/>
    <property type="match status" value="2"/>
</dbReference>
<keyword evidence="7" id="KW-1185">Reference proteome</keyword>
<dbReference type="Proteomes" id="UP001142055">
    <property type="component" value="Chromosome 1"/>
</dbReference>
<dbReference type="AlphaFoldDB" id="A0A9Q0RRL1"/>
<sequence length="812" mass="92434">MSKSNPPKVKETNTTNAGKSGSTKPNANVKEIRLKPEGEVHTISGKYDCCAFVIHCAEHQRILTSKQEQARWLPFTQMIPNRSWKDGALIGFCVVLGGSDPTKFNALKATPPYETFKCMQIKRIQMPQTRKFITRHIYYFKLKPNTPGFQCCQVISPNLEWAQLTDVSWGRLKHVWGPELLEFGKLAAGTFRQRISEFGLDEAFLFVPRDPPRNLEEGMLRSLQITEKDVERLYGDFVEHCFPSSHQTLHSFKCYIAKYGFEQDEDRLEKLFEAFNIANNGYLSFHELLLGLACMEPSIQHGEFRVKFIFRYYDSDRSGTLSVLELKNLVSDMTTPDKVESKMTEATSAFRTTAIKGKQEISAMDFVVAIGSHKFRGTSTLCRSSKPIFAQILRAFAAKNIHQVMGCKNQLGKLMIKRKAGEVCPTCKDKKYEIATHRIEIDINGIHKSKVVAPIEPVEANATVQTAQQYSLECVFKPISVANIMLRLVREFNAVKGTAVKPKGLMQERKGDFWKLCLLLYQDLDILLENEVKCQKVYSPCYVIGDIHGNLEDLLTMEKTLWKQMPVVGANFLFLGDYVDRGQWGLECTLYLMAFKILCPNKVTMLRGNHEVRSLQKHYTYQKECILKYGELIGLKVWELTNKVYDKLPVCGLVDEAIFCAHGGIPHEAKTIDQIIGVKRVIREPEQESLIAWEILWSDPAHMQQYLDVCEMREVDPDEQKGFVYNTKRGTAYMFNENGAATFLRSNFLTHIIRAHEVAPPGYVFHFTKTCVTIFSCSHYCGNDNDCGLILCDNQKLRVVHLDTANNAAATD</sequence>
<name>A0A9Q0RRL1_BLOTA</name>
<dbReference type="SUPFAM" id="SSF56300">
    <property type="entry name" value="Metallo-dependent phosphatases"/>
    <property type="match status" value="1"/>
</dbReference>
<evidence type="ECO:0000256" key="3">
    <source>
        <dbReference type="RuleBase" id="RU004273"/>
    </source>
</evidence>
<dbReference type="SUPFAM" id="SSF47473">
    <property type="entry name" value="EF-hand"/>
    <property type="match status" value="1"/>
</dbReference>
<dbReference type="GO" id="GO:0005509">
    <property type="term" value="F:calcium ion binding"/>
    <property type="evidence" value="ECO:0007669"/>
    <property type="project" value="InterPro"/>
</dbReference>
<dbReference type="Pfam" id="PF00149">
    <property type="entry name" value="Metallophos"/>
    <property type="match status" value="1"/>
</dbReference>
<gene>
    <name evidence="6" type="ORF">RDWZM_002295</name>
</gene>
<feature type="domain" description="EF-hand" evidence="5">
    <location>
        <begin position="263"/>
        <end position="298"/>
    </location>
</feature>
<proteinExistence type="inferred from homology"/>
<comment type="similarity">
    <text evidence="1 3">Belongs to the PPP phosphatase family.</text>
</comment>
<dbReference type="SMART" id="SM00156">
    <property type="entry name" value="PP2Ac"/>
    <property type="match status" value="1"/>
</dbReference>
<keyword evidence="2" id="KW-0106">Calcium</keyword>
<dbReference type="EC" id="3.1.3.16" evidence="3"/>
<dbReference type="InterPro" id="IPR004843">
    <property type="entry name" value="Calcineurin-like_PHP"/>
</dbReference>
<comment type="catalytic activity">
    <reaction evidence="3">
        <text>O-phospho-L-threonyl-[protein] + H2O = L-threonyl-[protein] + phosphate</text>
        <dbReference type="Rhea" id="RHEA:47004"/>
        <dbReference type="Rhea" id="RHEA-COMP:11060"/>
        <dbReference type="Rhea" id="RHEA-COMP:11605"/>
        <dbReference type="ChEBI" id="CHEBI:15377"/>
        <dbReference type="ChEBI" id="CHEBI:30013"/>
        <dbReference type="ChEBI" id="CHEBI:43474"/>
        <dbReference type="ChEBI" id="CHEBI:61977"/>
        <dbReference type="EC" id="3.1.3.16"/>
    </reaction>
</comment>
<dbReference type="InterPro" id="IPR002048">
    <property type="entry name" value="EF_hand_dom"/>
</dbReference>
<protein>
    <recommendedName>
        <fullName evidence="3">Serine/threonine-protein phosphatase</fullName>
        <ecNumber evidence="3">3.1.3.16</ecNumber>
    </recommendedName>
</protein>
<dbReference type="OMA" id="CCAFVIH"/>
<comment type="caution">
    <text evidence="6">The sequence shown here is derived from an EMBL/GenBank/DDBJ whole genome shotgun (WGS) entry which is preliminary data.</text>
</comment>
<organism evidence="6 7">
    <name type="scientific">Blomia tropicalis</name>
    <name type="common">Mite</name>
    <dbReference type="NCBI Taxonomy" id="40697"/>
    <lineage>
        <taxon>Eukaryota</taxon>
        <taxon>Metazoa</taxon>
        <taxon>Ecdysozoa</taxon>
        <taxon>Arthropoda</taxon>
        <taxon>Chelicerata</taxon>
        <taxon>Arachnida</taxon>
        <taxon>Acari</taxon>
        <taxon>Acariformes</taxon>
        <taxon>Sarcoptiformes</taxon>
        <taxon>Astigmata</taxon>
        <taxon>Glycyphagoidea</taxon>
        <taxon>Echimyopodidae</taxon>
        <taxon>Blomia</taxon>
    </lineage>
</organism>
<evidence type="ECO:0000313" key="7">
    <source>
        <dbReference type="Proteomes" id="UP001142055"/>
    </source>
</evidence>
<dbReference type="PROSITE" id="PS00018">
    <property type="entry name" value="EF_HAND_1"/>
    <property type="match status" value="1"/>
</dbReference>
<evidence type="ECO:0000313" key="6">
    <source>
        <dbReference type="EMBL" id="KAJ6223750.1"/>
    </source>
</evidence>
<dbReference type="InterPro" id="IPR011992">
    <property type="entry name" value="EF-hand-dom_pair"/>
</dbReference>
<feature type="domain" description="EF-hand" evidence="5">
    <location>
        <begin position="301"/>
        <end position="336"/>
    </location>
</feature>